<accession>A0A6A4GS45</accession>
<keyword evidence="2" id="KW-1185">Reference proteome</keyword>
<proteinExistence type="predicted"/>
<protein>
    <submittedName>
        <fullName evidence="1">Uncharacterized protein</fullName>
    </submittedName>
</protein>
<sequence length="282" mass="31312">MSHSETASSILTSTGTLTSFIPGLGATSGTALKRVGSVVVNGVEAILIRRRISLLETIFKQNKLRPLKADYDDLLELSRSEYEPSIRKRAFRVIMGITGGMEFESLAFAVSEWHQDLSCDLLREITLCFRLEDNPEEINPLPSSFIQRQNADINAFLLFIALVISFSQTPSFSRMVIHELDMLTFITQTILNSDFDFGFGLSLLPAKLVFRALLEKLDPTVDSPDAPSYAQLQVLLSINAFNSISLVSESENSIRASILSRVRLGVNILSSKIDEKALHRQA</sequence>
<dbReference type="AlphaFoldDB" id="A0A6A4GS45"/>
<organism evidence="1 2">
    <name type="scientific">Gymnopus androsaceus JB14</name>
    <dbReference type="NCBI Taxonomy" id="1447944"/>
    <lineage>
        <taxon>Eukaryota</taxon>
        <taxon>Fungi</taxon>
        <taxon>Dikarya</taxon>
        <taxon>Basidiomycota</taxon>
        <taxon>Agaricomycotina</taxon>
        <taxon>Agaricomycetes</taxon>
        <taxon>Agaricomycetidae</taxon>
        <taxon>Agaricales</taxon>
        <taxon>Marasmiineae</taxon>
        <taxon>Omphalotaceae</taxon>
        <taxon>Gymnopus</taxon>
    </lineage>
</organism>
<feature type="non-terminal residue" evidence="1">
    <location>
        <position position="282"/>
    </location>
</feature>
<dbReference type="OrthoDB" id="3062192at2759"/>
<dbReference type="EMBL" id="ML769737">
    <property type="protein sequence ID" value="KAE9388571.1"/>
    <property type="molecule type" value="Genomic_DNA"/>
</dbReference>
<reference evidence="1" key="1">
    <citation type="journal article" date="2019" name="Environ. Microbiol.">
        <title>Fungal ecological strategies reflected in gene transcription - a case study of two litter decomposers.</title>
        <authorList>
            <person name="Barbi F."/>
            <person name="Kohler A."/>
            <person name="Barry K."/>
            <person name="Baskaran P."/>
            <person name="Daum C."/>
            <person name="Fauchery L."/>
            <person name="Ihrmark K."/>
            <person name="Kuo A."/>
            <person name="LaButti K."/>
            <person name="Lipzen A."/>
            <person name="Morin E."/>
            <person name="Grigoriev I.V."/>
            <person name="Henrissat B."/>
            <person name="Lindahl B."/>
            <person name="Martin F."/>
        </authorList>
    </citation>
    <scope>NUCLEOTIDE SEQUENCE</scope>
    <source>
        <strain evidence="1">JB14</strain>
    </source>
</reference>
<name>A0A6A4GS45_9AGAR</name>
<evidence type="ECO:0000313" key="1">
    <source>
        <dbReference type="EMBL" id="KAE9388571.1"/>
    </source>
</evidence>
<dbReference type="Proteomes" id="UP000799118">
    <property type="component" value="Unassembled WGS sequence"/>
</dbReference>
<evidence type="ECO:0000313" key="2">
    <source>
        <dbReference type="Proteomes" id="UP000799118"/>
    </source>
</evidence>
<gene>
    <name evidence="1" type="ORF">BT96DRAFT_927010</name>
</gene>